<sequence length="110" mass="11702">MSMIRTAFASTTPAVRGASRAFHVSPIAGKTVTEKVKEVAHEANLKVGRGLASAIEKGEEATEKLVHVAPALGKAKATAEQASEKASQTSADVRERARDFKEDVEKEAQK</sequence>
<evidence type="ECO:0000313" key="3">
    <source>
        <dbReference type="Proteomes" id="UP000076871"/>
    </source>
</evidence>
<organism evidence="2 3">
    <name type="scientific">Laetiporus sulphureus 93-53</name>
    <dbReference type="NCBI Taxonomy" id="1314785"/>
    <lineage>
        <taxon>Eukaryota</taxon>
        <taxon>Fungi</taxon>
        <taxon>Dikarya</taxon>
        <taxon>Basidiomycota</taxon>
        <taxon>Agaricomycotina</taxon>
        <taxon>Agaricomycetes</taxon>
        <taxon>Polyporales</taxon>
        <taxon>Laetiporus</taxon>
    </lineage>
</organism>
<evidence type="ECO:0000313" key="2">
    <source>
        <dbReference type="EMBL" id="KZT06234.1"/>
    </source>
</evidence>
<feature type="region of interest" description="Disordered" evidence="1">
    <location>
        <begin position="77"/>
        <end position="110"/>
    </location>
</feature>
<dbReference type="OrthoDB" id="4023585at2759"/>
<evidence type="ECO:0000256" key="1">
    <source>
        <dbReference type="SAM" id="MobiDB-lite"/>
    </source>
</evidence>
<keyword evidence="3" id="KW-1185">Reference proteome</keyword>
<dbReference type="GeneID" id="63825976"/>
<proteinExistence type="predicted"/>
<feature type="compositionally biased region" description="Basic and acidic residues" evidence="1">
    <location>
        <begin position="92"/>
        <end position="110"/>
    </location>
</feature>
<protein>
    <submittedName>
        <fullName evidence="2">Uncharacterized protein</fullName>
    </submittedName>
</protein>
<reference evidence="2 3" key="1">
    <citation type="journal article" date="2016" name="Mol. Biol. Evol.">
        <title>Comparative Genomics of Early-Diverging Mushroom-Forming Fungi Provides Insights into the Origins of Lignocellulose Decay Capabilities.</title>
        <authorList>
            <person name="Nagy L.G."/>
            <person name="Riley R."/>
            <person name="Tritt A."/>
            <person name="Adam C."/>
            <person name="Daum C."/>
            <person name="Floudas D."/>
            <person name="Sun H."/>
            <person name="Yadav J.S."/>
            <person name="Pangilinan J."/>
            <person name="Larsson K.H."/>
            <person name="Matsuura K."/>
            <person name="Barry K."/>
            <person name="Labutti K."/>
            <person name="Kuo R."/>
            <person name="Ohm R.A."/>
            <person name="Bhattacharya S.S."/>
            <person name="Shirouzu T."/>
            <person name="Yoshinaga Y."/>
            <person name="Martin F.M."/>
            <person name="Grigoriev I.V."/>
            <person name="Hibbett D.S."/>
        </authorList>
    </citation>
    <scope>NUCLEOTIDE SEQUENCE [LARGE SCALE GENOMIC DNA]</scope>
    <source>
        <strain evidence="2 3">93-53</strain>
    </source>
</reference>
<dbReference type="InParanoid" id="A0A165E4P3"/>
<dbReference type="Proteomes" id="UP000076871">
    <property type="component" value="Unassembled WGS sequence"/>
</dbReference>
<dbReference type="RefSeq" id="XP_040763974.1">
    <property type="nucleotide sequence ID" value="XM_040908947.1"/>
</dbReference>
<name>A0A165E4P3_9APHY</name>
<gene>
    <name evidence="2" type="ORF">LAESUDRAFT_726049</name>
</gene>
<dbReference type="EMBL" id="KV427625">
    <property type="protein sequence ID" value="KZT06234.1"/>
    <property type="molecule type" value="Genomic_DNA"/>
</dbReference>
<dbReference type="STRING" id="1314785.A0A165E4P3"/>
<accession>A0A165E4P3</accession>
<dbReference type="AlphaFoldDB" id="A0A165E4P3"/>
<feature type="compositionally biased region" description="Polar residues" evidence="1">
    <location>
        <begin position="80"/>
        <end position="91"/>
    </location>
</feature>